<evidence type="ECO:0000256" key="2">
    <source>
        <dbReference type="SAM" id="Phobius"/>
    </source>
</evidence>
<feature type="domain" description="Rv2525c-like glycoside hydrolase-like" evidence="3">
    <location>
        <begin position="209"/>
        <end position="313"/>
    </location>
</feature>
<dbReference type="Proteomes" id="UP001628668">
    <property type="component" value="Unassembled WGS sequence"/>
</dbReference>
<keyword evidence="4" id="KW-0378">Hydrolase</keyword>
<organism evidence="4 5">
    <name type="scientific">Rossellomorea oryzaecorticis</name>
    <dbReference type="NCBI Taxonomy" id="1396505"/>
    <lineage>
        <taxon>Bacteria</taxon>
        <taxon>Bacillati</taxon>
        <taxon>Bacillota</taxon>
        <taxon>Bacilli</taxon>
        <taxon>Bacillales</taxon>
        <taxon>Bacillaceae</taxon>
        <taxon>Rossellomorea</taxon>
    </lineage>
</organism>
<keyword evidence="2" id="KW-0812">Transmembrane</keyword>
<keyword evidence="2" id="KW-1133">Transmembrane helix</keyword>
<evidence type="ECO:0000313" key="5">
    <source>
        <dbReference type="Proteomes" id="UP001628668"/>
    </source>
</evidence>
<evidence type="ECO:0000259" key="3">
    <source>
        <dbReference type="Pfam" id="PF08924"/>
    </source>
</evidence>
<reference evidence="4 5" key="1">
    <citation type="submission" date="2024-12" db="EMBL/GenBank/DDBJ databases">
        <authorList>
            <person name="Li X."/>
            <person name="Zhang D."/>
        </authorList>
    </citation>
    <scope>NUCLEOTIDE SEQUENCE [LARGE SCALE GENOMIC DNA]</scope>
    <source>
        <strain evidence="4 5">JCM19602</strain>
    </source>
</reference>
<name>A0ABW8VW72_9BACI</name>
<evidence type="ECO:0000256" key="1">
    <source>
        <dbReference type="SAM" id="MobiDB-lite"/>
    </source>
</evidence>
<dbReference type="SUPFAM" id="SSF51445">
    <property type="entry name" value="(Trans)glycosidases"/>
    <property type="match status" value="1"/>
</dbReference>
<keyword evidence="5" id="KW-1185">Reference proteome</keyword>
<feature type="region of interest" description="Disordered" evidence="1">
    <location>
        <begin position="150"/>
        <end position="179"/>
    </location>
</feature>
<protein>
    <submittedName>
        <fullName evidence="4">Glycoside hydrolase domain-containing protein</fullName>
    </submittedName>
</protein>
<comment type="caution">
    <text evidence="4">The sequence shown here is derived from an EMBL/GenBank/DDBJ whole genome shotgun (WGS) entry which is preliminary data.</text>
</comment>
<dbReference type="InterPro" id="IPR017853">
    <property type="entry name" value="GH"/>
</dbReference>
<keyword evidence="2" id="KW-0472">Membrane</keyword>
<dbReference type="InterPro" id="IPR015020">
    <property type="entry name" value="Rv2525c-like_Glyco_Hydro-like"/>
</dbReference>
<dbReference type="EMBL" id="JBJOSA010000023">
    <property type="protein sequence ID" value="MFL8938823.1"/>
    <property type="molecule type" value="Genomic_DNA"/>
</dbReference>
<dbReference type="GO" id="GO:0016787">
    <property type="term" value="F:hydrolase activity"/>
    <property type="evidence" value="ECO:0007669"/>
    <property type="project" value="UniProtKB-KW"/>
</dbReference>
<dbReference type="RefSeq" id="WP_411160366.1">
    <property type="nucleotide sequence ID" value="NZ_JBJOSA010000023.1"/>
</dbReference>
<gene>
    <name evidence="4" type="ORF">ACKA06_18725</name>
</gene>
<proteinExistence type="predicted"/>
<feature type="compositionally biased region" description="Basic and acidic residues" evidence="1">
    <location>
        <begin position="150"/>
        <end position="161"/>
    </location>
</feature>
<dbReference type="Gene3D" id="3.20.20.80">
    <property type="entry name" value="Glycosidases"/>
    <property type="match status" value="1"/>
</dbReference>
<evidence type="ECO:0000313" key="4">
    <source>
        <dbReference type="EMBL" id="MFL8938823.1"/>
    </source>
</evidence>
<accession>A0ABW8VW72</accession>
<feature type="transmembrane region" description="Helical" evidence="2">
    <location>
        <begin position="7"/>
        <end position="27"/>
    </location>
</feature>
<sequence>MKLGKNMITLVTSIFILLYLGTLIFFLRDGNHQTGNEAGKFPGNGQSNANITIHTNVQNNIYGNSDVETTITNNLTSDTDYDIQNEIDNLAEGSGDSSFSNTIDNRFDGKAEGTLSNSLKHYLNGSGSYGLDNNVLNNLGVDVDVKVRNDLGNETNGRKGNEGQGGDNGGDGKPDGKPELLWGIDSASETTEELYACVRENFGDPAVFGRYLKTRDGVSIGLSPEQVELIHSKGDSILPIYNNFSDATGFENGVKQAKAAIQAAGDLGVPEGTALFADIEPTYPVDSEFIRGWFETISASNYESGIYGIFDQDRALFKAYTQAAEGNPDILKENYVWTSSPSVGITTQKEAPEYAPQAPDNSLALGWQYGIDAMACNIDTNLFDSDLLEVLWRP</sequence>
<dbReference type="Pfam" id="PF08924">
    <property type="entry name" value="Rv2525c_GlyHyd-like"/>
    <property type="match status" value="1"/>
</dbReference>